<dbReference type="OrthoDB" id="9773772at2"/>
<dbReference type="KEGG" id="cat:CA2559_06125"/>
<evidence type="ECO:0000313" key="2">
    <source>
        <dbReference type="Proteomes" id="UP000002297"/>
    </source>
</evidence>
<reference evidence="1 2" key="1">
    <citation type="journal article" date="2010" name="J. Bacteriol.">
        <title>The complete genome sequence of Croceibacter atlanticus HTCC2559T.</title>
        <authorList>
            <person name="Oh H.M."/>
            <person name="Kang I."/>
            <person name="Ferriera S."/>
            <person name="Giovannoni S.J."/>
            <person name="Cho J.C."/>
        </authorList>
    </citation>
    <scope>NUCLEOTIDE SEQUENCE [LARGE SCALE GENOMIC DNA]</scope>
    <source>
        <strain evidence="2">ATCC BAA-628 / HTCC2559 / KCTC 12090</strain>
    </source>
</reference>
<dbReference type="RefSeq" id="WP_013186985.1">
    <property type="nucleotide sequence ID" value="NC_014230.1"/>
</dbReference>
<organism evidence="1 2">
    <name type="scientific">Croceibacter atlanticus (strain ATCC BAA-628 / JCM 21780 / CIP 108009 / IAM 15332 / KCTC 12090 / HTCC2559)</name>
    <dbReference type="NCBI Taxonomy" id="216432"/>
    <lineage>
        <taxon>Bacteria</taxon>
        <taxon>Pseudomonadati</taxon>
        <taxon>Bacteroidota</taxon>
        <taxon>Flavobacteriia</taxon>
        <taxon>Flavobacteriales</taxon>
        <taxon>Flavobacteriaceae</taxon>
        <taxon>Croceibacter</taxon>
    </lineage>
</organism>
<dbReference type="STRING" id="216432.CA2559_06125"/>
<evidence type="ECO:0008006" key="3">
    <source>
        <dbReference type="Google" id="ProtNLM"/>
    </source>
</evidence>
<dbReference type="InterPro" id="IPR011009">
    <property type="entry name" value="Kinase-like_dom_sf"/>
</dbReference>
<protein>
    <recommendedName>
        <fullName evidence="3">Kdo domain containing protein</fullName>
    </recommendedName>
</protein>
<dbReference type="AlphaFoldDB" id="A3U7U7"/>
<evidence type="ECO:0000313" key="1">
    <source>
        <dbReference type="EMBL" id="EAP88314.1"/>
    </source>
</evidence>
<accession>A3U7U7</accession>
<dbReference type="EMBL" id="CP002046">
    <property type="protein sequence ID" value="EAP88314.1"/>
    <property type="molecule type" value="Genomic_DNA"/>
</dbReference>
<sequence length="254" mass="30050">MKTVVSEAYQSKKATLLNFITNFKSQGHKIYGGDRNTLKTFDLEGEKVTVKAFKTPNVVNRIVYNYFRKNKAQRSFEHAHILLSLNIGTPFPVAYMQNSNALSFLDSYYICKHINYDLTYRELVEQPDFPQHEAILRAFTAFTFKLHESGVFFKDHSPGNTLITINNGDYKFYLVDLNRMTFGKLSFQDRMENMKRLTPKKEMVAIMANEYAKLSGELEGRIFKTLWELTSDFQMKFYRKRRLKKRFLFWQNRE</sequence>
<proteinExistence type="predicted"/>
<dbReference type="SUPFAM" id="SSF56112">
    <property type="entry name" value="Protein kinase-like (PK-like)"/>
    <property type="match status" value="1"/>
</dbReference>
<dbReference type="HOGENOM" id="CLU_079054_0_0_10"/>
<gene>
    <name evidence="1" type="ordered locus">CA2559_06125</name>
</gene>
<keyword evidence="2" id="KW-1185">Reference proteome</keyword>
<dbReference type="Proteomes" id="UP000002297">
    <property type="component" value="Chromosome"/>
</dbReference>
<dbReference type="GeneID" id="89453008"/>
<dbReference type="eggNOG" id="COG3642">
    <property type="taxonomic scope" value="Bacteria"/>
</dbReference>
<name>A3U7U7_CROAH</name>